<dbReference type="AlphaFoldDB" id="A0A9P9CXA8"/>
<proteinExistence type="predicted"/>
<dbReference type="EMBL" id="JAGMUU010000087">
    <property type="protein sequence ID" value="KAH7108771.1"/>
    <property type="molecule type" value="Genomic_DNA"/>
</dbReference>
<comment type="caution">
    <text evidence="1">The sequence shown here is derived from an EMBL/GenBank/DDBJ whole genome shotgun (WGS) entry which is preliminary data.</text>
</comment>
<gene>
    <name evidence="1" type="ORF">B0J13DRAFT_579569</name>
</gene>
<keyword evidence="2" id="KW-1185">Reference proteome</keyword>
<accession>A0A9P9CXA8</accession>
<reference evidence="1" key="1">
    <citation type="journal article" date="2021" name="Nat. Commun.">
        <title>Genetic determinants of endophytism in the Arabidopsis root mycobiome.</title>
        <authorList>
            <person name="Mesny F."/>
            <person name="Miyauchi S."/>
            <person name="Thiergart T."/>
            <person name="Pickel B."/>
            <person name="Atanasova L."/>
            <person name="Karlsson M."/>
            <person name="Huettel B."/>
            <person name="Barry K.W."/>
            <person name="Haridas S."/>
            <person name="Chen C."/>
            <person name="Bauer D."/>
            <person name="Andreopoulos W."/>
            <person name="Pangilinan J."/>
            <person name="LaButti K."/>
            <person name="Riley R."/>
            <person name="Lipzen A."/>
            <person name="Clum A."/>
            <person name="Drula E."/>
            <person name="Henrissat B."/>
            <person name="Kohler A."/>
            <person name="Grigoriev I.V."/>
            <person name="Martin F.M."/>
            <person name="Hacquard S."/>
        </authorList>
    </citation>
    <scope>NUCLEOTIDE SEQUENCE</scope>
    <source>
        <strain evidence="1">MPI-CAGE-AT-0021</strain>
    </source>
</reference>
<evidence type="ECO:0000313" key="2">
    <source>
        <dbReference type="Proteomes" id="UP000717696"/>
    </source>
</evidence>
<protein>
    <submittedName>
        <fullName evidence="1">Uncharacterized protein</fullName>
    </submittedName>
</protein>
<name>A0A9P9CXA8_9HYPO</name>
<evidence type="ECO:0000313" key="1">
    <source>
        <dbReference type="EMBL" id="KAH7108771.1"/>
    </source>
</evidence>
<dbReference type="OrthoDB" id="5090368at2759"/>
<dbReference type="Proteomes" id="UP000717696">
    <property type="component" value="Unassembled WGS sequence"/>
</dbReference>
<organism evidence="1 2">
    <name type="scientific">Dactylonectria estremocensis</name>
    <dbReference type="NCBI Taxonomy" id="1079267"/>
    <lineage>
        <taxon>Eukaryota</taxon>
        <taxon>Fungi</taxon>
        <taxon>Dikarya</taxon>
        <taxon>Ascomycota</taxon>
        <taxon>Pezizomycotina</taxon>
        <taxon>Sordariomycetes</taxon>
        <taxon>Hypocreomycetidae</taxon>
        <taxon>Hypocreales</taxon>
        <taxon>Nectriaceae</taxon>
        <taxon>Dactylonectria</taxon>
    </lineage>
</organism>
<sequence length="160" mass="18283">MSPSDNDVVYLGTIARRDGFPASACHTTAAADRTDYHTRRAKPLRVLDSRCPRRPRHHDEPIIPFEIRKKYVALGWVRNWSDPATRPVVYGFFDGAGRLCRRRGHRGPDSSMEGPSNVPIHHDEVEYKPRFQEMSKTQIRDELSRHLIKKAGRSLGPGEI</sequence>